<comment type="caution">
    <text evidence="3">The sequence shown here is derived from an EMBL/GenBank/DDBJ whole genome shotgun (WGS) entry which is preliminary data.</text>
</comment>
<evidence type="ECO:0000313" key="3">
    <source>
        <dbReference type="EMBL" id="KAK6955505.1"/>
    </source>
</evidence>
<dbReference type="InterPro" id="IPR015943">
    <property type="entry name" value="WD40/YVTN_repeat-like_dom_sf"/>
</dbReference>
<dbReference type="PANTHER" id="PTHR44472">
    <property type="entry name" value="DDB1- AND CUL4-ASSOCIATED FACTOR 4-RELATED"/>
    <property type="match status" value="1"/>
</dbReference>
<dbReference type="Gene3D" id="2.130.10.10">
    <property type="entry name" value="YVTN repeat-like/Quinoprotein amine dehydrogenase"/>
    <property type="match status" value="1"/>
</dbReference>
<evidence type="ECO:0008006" key="5">
    <source>
        <dbReference type="Google" id="ProtNLM"/>
    </source>
</evidence>
<keyword evidence="4" id="KW-1185">Reference proteome</keyword>
<dbReference type="AlphaFoldDB" id="A0AAX6MSB3"/>
<dbReference type="InterPro" id="IPR036322">
    <property type="entry name" value="WD40_repeat_dom_sf"/>
</dbReference>
<keyword evidence="1" id="KW-0853">WD repeat</keyword>
<dbReference type="SUPFAM" id="SSF50978">
    <property type="entry name" value="WD40 repeat-like"/>
    <property type="match status" value="1"/>
</dbReference>
<proteinExistence type="predicted"/>
<evidence type="ECO:0000256" key="1">
    <source>
        <dbReference type="ARBA" id="ARBA00022574"/>
    </source>
</evidence>
<evidence type="ECO:0000256" key="2">
    <source>
        <dbReference type="ARBA" id="ARBA00022737"/>
    </source>
</evidence>
<evidence type="ECO:0000313" key="4">
    <source>
        <dbReference type="Proteomes" id="UP001369815"/>
    </source>
</evidence>
<keyword evidence="2" id="KW-0677">Repeat</keyword>
<dbReference type="InterPro" id="IPR052254">
    <property type="entry name" value="CUL4-DDB1_E3_ligase_receptor"/>
</dbReference>
<gene>
    <name evidence="3" type="ORF">Daesc_003145</name>
</gene>
<organism evidence="3 4">
    <name type="scientific">Daldinia eschscholtzii</name>
    <dbReference type="NCBI Taxonomy" id="292717"/>
    <lineage>
        <taxon>Eukaryota</taxon>
        <taxon>Fungi</taxon>
        <taxon>Dikarya</taxon>
        <taxon>Ascomycota</taxon>
        <taxon>Pezizomycotina</taxon>
        <taxon>Sordariomycetes</taxon>
        <taxon>Xylariomycetidae</taxon>
        <taxon>Xylariales</taxon>
        <taxon>Hypoxylaceae</taxon>
        <taxon>Daldinia</taxon>
    </lineage>
</organism>
<dbReference type="PANTHER" id="PTHR44472:SF1">
    <property type="entry name" value="DDB1 AND CUL4 ASSOCIATED FACTOR 4"/>
    <property type="match status" value="1"/>
</dbReference>
<name>A0AAX6MSB3_9PEZI</name>
<dbReference type="GO" id="GO:0080008">
    <property type="term" value="C:Cul4-RING E3 ubiquitin ligase complex"/>
    <property type="evidence" value="ECO:0007669"/>
    <property type="project" value="TreeGrafter"/>
</dbReference>
<dbReference type="EMBL" id="JBANMG010000003">
    <property type="protein sequence ID" value="KAK6955505.1"/>
    <property type="molecule type" value="Genomic_DNA"/>
</dbReference>
<protein>
    <recommendedName>
        <fullName evidence="5">Myocyte-specific enhancer factor 2d</fullName>
    </recommendedName>
</protein>
<sequence length="492" mass="55212">MERREIPGYYWDADKKRYFKIEQRKTAPHNAAWSSDSVKKRKLEDAEATEKARQNALNKKRVVRSETLEHPLIGGFLQREFGIHRRDHIAASFAHGIVEKGAVEFTWGRQHTTLTHMVVTNRGPKGLCKVYASPDGRVCDSAYTLRDLNSGRIGSKFRSRLHDEQAMNLGPTHEIAASPMASIGYSTKLDAFISVFRQFQQRDPVFVRPNIDVHNLRRNTPLTSQSNDNYLGHIKTLSPWNTNFLSCRDPIEALSLCVAPSTSNDLLCIVGTSHGLVYCNDLGHMAVPFPLGHFNFKDPMGRPPTSDTFGITFKAENPNVLLFGGRPGRLFTGDLRCQYPKWSNIKVRDAITHVKQVSEHKVLVAGLRNMLSVFDMRYCTPELLHTKPQNTTVPFLQIDGYKNGPYLDLGLDFDRDSGVVAAAHDDGKVALYSVHSGRRLRSAGIDAIAAQSPVHCVQWETFVGDNTPSLFVGADYRVNVYSFGVRDPDVEE</sequence>
<reference evidence="3 4" key="1">
    <citation type="journal article" date="2024" name="Front Chem Biol">
        <title>Unveiling the potential of Daldinia eschscholtzii MFLUCC 19-0629 through bioactivity and bioinformatics studies for enhanced sustainable agriculture production.</title>
        <authorList>
            <person name="Brooks S."/>
            <person name="Weaver J.A."/>
            <person name="Klomchit A."/>
            <person name="Alharthi S.A."/>
            <person name="Onlamun T."/>
            <person name="Nurani R."/>
            <person name="Vong T.K."/>
            <person name="Alberti F."/>
            <person name="Greco C."/>
        </authorList>
    </citation>
    <scope>NUCLEOTIDE SEQUENCE [LARGE SCALE GENOMIC DNA]</scope>
    <source>
        <strain evidence="3">MFLUCC 19-0629</strain>
    </source>
</reference>
<accession>A0AAX6MSB3</accession>
<dbReference type="Proteomes" id="UP001369815">
    <property type="component" value="Unassembled WGS sequence"/>
</dbReference>